<protein>
    <submittedName>
        <fullName evidence="1">Uncharacterized protein</fullName>
    </submittedName>
</protein>
<comment type="caution">
    <text evidence="1">The sequence shown here is derived from an EMBL/GenBank/DDBJ whole genome shotgun (WGS) entry which is preliminary data.</text>
</comment>
<dbReference type="AlphaFoldDB" id="A0A645ER81"/>
<gene>
    <name evidence="1" type="ORF">SDC9_151762</name>
</gene>
<sequence>MHGLSQLDRVHGHSCSGAAAYSGIIHSGYPAVFTIVSRQLSELFKFFCQRNLNRLPFFINAEQRDLSPSSFCYKYFHPGFCIIHVYGFYCFYRFFDICAAPSVSMLKEIPSRRCQPAYRSYAAVWKLLSSCRMFGKQACNVVIQYYRLINQFPQMFCEQTAACAAAANSHLFVFHAVYYRRLTYF</sequence>
<name>A0A645ER81_9ZZZZ</name>
<dbReference type="EMBL" id="VSSQ01050433">
    <property type="protein sequence ID" value="MPN04521.1"/>
    <property type="molecule type" value="Genomic_DNA"/>
</dbReference>
<accession>A0A645ER81</accession>
<proteinExistence type="predicted"/>
<evidence type="ECO:0000313" key="1">
    <source>
        <dbReference type="EMBL" id="MPN04521.1"/>
    </source>
</evidence>
<reference evidence="1" key="1">
    <citation type="submission" date="2019-08" db="EMBL/GenBank/DDBJ databases">
        <authorList>
            <person name="Kucharzyk K."/>
            <person name="Murdoch R.W."/>
            <person name="Higgins S."/>
            <person name="Loffler F."/>
        </authorList>
    </citation>
    <scope>NUCLEOTIDE SEQUENCE</scope>
</reference>
<organism evidence="1">
    <name type="scientific">bioreactor metagenome</name>
    <dbReference type="NCBI Taxonomy" id="1076179"/>
    <lineage>
        <taxon>unclassified sequences</taxon>
        <taxon>metagenomes</taxon>
        <taxon>ecological metagenomes</taxon>
    </lineage>
</organism>